<protein>
    <submittedName>
        <fullName evidence="1">YolD-like family protein</fullName>
    </submittedName>
</protein>
<dbReference type="EMBL" id="RZNX01000006">
    <property type="protein sequence ID" value="RUT29578.1"/>
    <property type="molecule type" value="Genomic_DNA"/>
</dbReference>
<dbReference type="Proteomes" id="UP000272464">
    <property type="component" value="Unassembled WGS sequence"/>
</dbReference>
<evidence type="ECO:0000313" key="2">
    <source>
        <dbReference type="Proteomes" id="UP000272464"/>
    </source>
</evidence>
<organism evidence="1 2">
    <name type="scientific">Paenibacillus zeisoli</name>
    <dbReference type="NCBI Taxonomy" id="2496267"/>
    <lineage>
        <taxon>Bacteria</taxon>
        <taxon>Bacillati</taxon>
        <taxon>Bacillota</taxon>
        <taxon>Bacilli</taxon>
        <taxon>Bacillales</taxon>
        <taxon>Paenibacillaceae</taxon>
        <taxon>Paenibacillus</taxon>
    </lineage>
</organism>
<keyword evidence="2" id="KW-1185">Reference proteome</keyword>
<evidence type="ECO:0000313" key="1">
    <source>
        <dbReference type="EMBL" id="RUT29578.1"/>
    </source>
</evidence>
<dbReference type="RefSeq" id="WP_127199962.1">
    <property type="nucleotide sequence ID" value="NZ_RZNX01000006.1"/>
</dbReference>
<dbReference type="AlphaFoldDB" id="A0A3S1JMC0"/>
<comment type="caution">
    <text evidence="1">The sequence shown here is derived from an EMBL/GenBank/DDBJ whole genome shotgun (WGS) entry which is preliminary data.</text>
</comment>
<proteinExistence type="predicted"/>
<reference evidence="1 2" key="1">
    <citation type="submission" date="2018-12" db="EMBL/GenBank/DDBJ databases">
        <authorList>
            <person name="Sun L."/>
            <person name="Chen Z."/>
        </authorList>
    </citation>
    <scope>NUCLEOTIDE SEQUENCE [LARGE SCALE GENOMIC DNA]</scope>
    <source>
        <strain evidence="1 2">3-5-3</strain>
    </source>
</reference>
<dbReference type="OrthoDB" id="2376882at2"/>
<sequence length="110" mass="12839">MAGKLEANGLWESSRMMLPEHKEAIIRAGRERDRRTKPIVDAQELELIERALNESLRGRTAVTVRLWGEYEDTELRGVVTSIHTHSREIKLQLGEDWQWIKIRDITGAYR</sequence>
<gene>
    <name evidence="1" type="ORF">EJP77_14465</name>
</gene>
<name>A0A3S1JMC0_9BACL</name>
<accession>A0A3S1JMC0</accession>
<dbReference type="InterPro" id="IPR014962">
    <property type="entry name" value="YolD"/>
</dbReference>
<dbReference type="Pfam" id="PF08863">
    <property type="entry name" value="YolD"/>
    <property type="match status" value="1"/>
</dbReference>